<dbReference type="AlphaFoldDB" id="A0A1I0B9I5"/>
<reference evidence="2" key="1">
    <citation type="submission" date="2016-10" db="EMBL/GenBank/DDBJ databases">
        <authorList>
            <person name="Varghese N."/>
            <person name="Submissions S."/>
        </authorList>
    </citation>
    <scope>NUCLEOTIDE SEQUENCE [LARGE SCALE GENOMIC DNA]</scope>
    <source>
        <strain evidence="2">DSM 18579</strain>
    </source>
</reference>
<dbReference type="STRING" id="1123402.SAMN02583745_01172"/>
<dbReference type="InterPro" id="IPR004375">
    <property type="entry name" value="NanQ/TabA/YiaL"/>
</dbReference>
<accession>A0A1I0B9I5</accession>
<evidence type="ECO:0000313" key="2">
    <source>
        <dbReference type="Proteomes" id="UP000242642"/>
    </source>
</evidence>
<evidence type="ECO:0000313" key="1">
    <source>
        <dbReference type="EMBL" id="SET02739.1"/>
    </source>
</evidence>
<proteinExistence type="predicted"/>
<gene>
    <name evidence="1" type="ORF">SAMN02583745_01172</name>
</gene>
<dbReference type="SUPFAM" id="SSF51197">
    <property type="entry name" value="Clavaminate synthase-like"/>
    <property type="match status" value="1"/>
</dbReference>
<dbReference type="PANTHER" id="PTHR34986:SF1">
    <property type="entry name" value="PROTEIN YIAL"/>
    <property type="match status" value="1"/>
</dbReference>
<organism evidence="1 2">
    <name type="scientific">Thorsellia anophelis DSM 18579</name>
    <dbReference type="NCBI Taxonomy" id="1123402"/>
    <lineage>
        <taxon>Bacteria</taxon>
        <taxon>Pseudomonadati</taxon>
        <taxon>Pseudomonadota</taxon>
        <taxon>Gammaproteobacteria</taxon>
        <taxon>Enterobacterales</taxon>
        <taxon>Thorselliaceae</taxon>
        <taxon>Thorsellia</taxon>
    </lineage>
</organism>
<dbReference type="Proteomes" id="UP000242642">
    <property type="component" value="Unassembled WGS sequence"/>
</dbReference>
<dbReference type="EMBL" id="FOHV01000007">
    <property type="protein sequence ID" value="SET02739.1"/>
    <property type="molecule type" value="Genomic_DNA"/>
</dbReference>
<name>A0A1I0B9I5_9GAMM</name>
<dbReference type="InterPro" id="IPR037012">
    <property type="entry name" value="NanQ/TabA/YiaL_sf"/>
</dbReference>
<dbReference type="OrthoDB" id="6196468at2"/>
<protein>
    <submittedName>
        <fullName evidence="1">YhcH/YjgK/YiaL family protein</fullName>
    </submittedName>
</protein>
<dbReference type="Gene3D" id="2.60.120.370">
    <property type="entry name" value="YhcH/YjgK/YiaL"/>
    <property type="match status" value="1"/>
</dbReference>
<dbReference type="Pfam" id="PF04074">
    <property type="entry name" value="DUF386"/>
    <property type="match status" value="1"/>
</dbReference>
<sequence>MIIGQLGTLDASKLQAIYPEIVNKIIHYLLSLELTHLPNGRHSLPFVEAEKGWIQVLTYQTQPLATLQPEKHDFYSDLQLIISGSETMGFSFLDDKAIFSGEYQQHRDIQYFELHSVNLNFINMHPLDFCLFTPNVIHITNIDIPLQSHEVKKLVVKIHNDLLGI</sequence>
<dbReference type="NCBIfam" id="TIGR00022">
    <property type="entry name" value="YhcH/YjgK/YiaL family protein"/>
    <property type="match status" value="1"/>
</dbReference>
<dbReference type="PANTHER" id="PTHR34986">
    <property type="entry name" value="EVOLVED BETA-GALACTOSIDASE SUBUNIT BETA"/>
    <property type="match status" value="1"/>
</dbReference>
<keyword evidence="2" id="KW-1185">Reference proteome</keyword>
<dbReference type="GO" id="GO:0005829">
    <property type="term" value="C:cytosol"/>
    <property type="evidence" value="ECO:0007669"/>
    <property type="project" value="TreeGrafter"/>
</dbReference>
<dbReference type="RefSeq" id="WP_093318547.1">
    <property type="nucleotide sequence ID" value="NZ_FOHV01000007.1"/>
</dbReference>